<dbReference type="Gene3D" id="2.60.120.260">
    <property type="entry name" value="Galactose-binding domain-like"/>
    <property type="match status" value="2"/>
</dbReference>
<dbReference type="Pfam" id="PF17390">
    <property type="entry name" value="Bac_rhamnosid_C"/>
    <property type="match status" value="1"/>
</dbReference>
<dbReference type="PANTHER" id="PTHR33307:SF6">
    <property type="entry name" value="ALPHA-RHAMNOSIDASE (EUROFUNG)-RELATED"/>
    <property type="match status" value="1"/>
</dbReference>
<reference evidence="14 15" key="2">
    <citation type="journal article" date="2019" name="Nat. Med.">
        <title>A library of human gut bacterial isolates paired with longitudinal multiomics data enables mechanistic microbiome research.</title>
        <authorList>
            <person name="Poyet M."/>
            <person name="Groussin M."/>
            <person name="Gibbons S.M."/>
            <person name="Avila-Pacheco J."/>
            <person name="Jiang X."/>
            <person name="Kearney S.M."/>
            <person name="Perrotta A.R."/>
            <person name="Berdy B."/>
            <person name="Zhao S."/>
            <person name="Lieberman T.D."/>
            <person name="Swanson P.K."/>
            <person name="Smith M."/>
            <person name="Roesemann S."/>
            <person name="Alexander J.E."/>
            <person name="Rich S.A."/>
            <person name="Livny J."/>
            <person name="Vlamakis H."/>
            <person name="Clish C."/>
            <person name="Bullock K."/>
            <person name="Deik A."/>
            <person name="Scott J."/>
            <person name="Pierce K.A."/>
            <person name="Xavier R.J."/>
            <person name="Alm E.J."/>
        </authorList>
    </citation>
    <scope>NUCLEOTIDE SEQUENCE [LARGE SCALE GENOMIC DNA]</scope>
    <source>
        <strain evidence="9 15">BIOML-A14</strain>
        <strain evidence="10 14">BIOML-A2</strain>
    </source>
</reference>
<evidence type="ECO:0000313" key="9">
    <source>
        <dbReference type="EMBL" id="KAA4663606.1"/>
    </source>
</evidence>
<dbReference type="SUPFAM" id="SSF48208">
    <property type="entry name" value="Six-hairpin glycosidases"/>
    <property type="match status" value="1"/>
</dbReference>
<proteinExistence type="predicted"/>
<dbReference type="InterPro" id="IPR016007">
    <property type="entry name" value="Alpha_rhamnosid"/>
</dbReference>
<dbReference type="Proteomes" id="UP001219389">
    <property type="component" value="Unassembled WGS sequence"/>
</dbReference>
<dbReference type="Pfam" id="PF17389">
    <property type="entry name" value="Bac_rhamnosid6H"/>
    <property type="match status" value="1"/>
</dbReference>
<feature type="domain" description="Bacterial alpha-L-rhamnosidase N-terminal" evidence="6">
    <location>
        <begin position="167"/>
        <end position="339"/>
    </location>
</feature>
<dbReference type="EMBL" id="VWFC01000043">
    <property type="protein sequence ID" value="KAB1320199.1"/>
    <property type="molecule type" value="Genomic_DNA"/>
</dbReference>
<keyword evidence="4" id="KW-0732">Signal</keyword>
<name>A0A139LN94_BACOV</name>
<dbReference type="EMBL" id="JAQNZF010000036">
    <property type="protein sequence ID" value="MDC2744723.1"/>
    <property type="molecule type" value="Genomic_DNA"/>
</dbReference>
<dbReference type="STRING" id="28116.Bovatus_03384"/>
<dbReference type="Gene3D" id="2.60.40.10">
    <property type="entry name" value="Immunoglobulins"/>
    <property type="match status" value="1"/>
</dbReference>
<dbReference type="InterPro" id="IPR035398">
    <property type="entry name" value="Bac_rhamnosid_C"/>
</dbReference>
<dbReference type="Pfam" id="PF25788">
    <property type="entry name" value="Ig_Rha78A_N"/>
    <property type="match status" value="1"/>
</dbReference>
<dbReference type="InterPro" id="IPR013783">
    <property type="entry name" value="Ig-like_fold"/>
</dbReference>
<organism evidence="9 15">
    <name type="scientific">Bacteroides ovatus</name>
    <dbReference type="NCBI Taxonomy" id="28116"/>
    <lineage>
        <taxon>Bacteria</taxon>
        <taxon>Pseudomonadati</taxon>
        <taxon>Bacteroidota</taxon>
        <taxon>Bacteroidia</taxon>
        <taxon>Bacteroidales</taxon>
        <taxon>Bacteroidaceae</taxon>
        <taxon>Bacteroides</taxon>
    </lineage>
</organism>
<comment type="caution">
    <text evidence="9">The sequence shown here is derived from an EMBL/GenBank/DDBJ whole genome shotgun (WGS) entry which is preliminary data.</text>
</comment>
<dbReference type="GO" id="GO:0030596">
    <property type="term" value="F:alpha-L-rhamnosidase activity"/>
    <property type="evidence" value="ECO:0007669"/>
    <property type="project" value="UniProtKB-EC"/>
</dbReference>
<dbReference type="PANTHER" id="PTHR33307">
    <property type="entry name" value="ALPHA-RHAMNOSIDASE (EUROFUNG)"/>
    <property type="match status" value="1"/>
</dbReference>
<evidence type="ECO:0000256" key="2">
    <source>
        <dbReference type="ARBA" id="ARBA00012652"/>
    </source>
</evidence>
<reference evidence="12 13" key="1">
    <citation type="submission" date="2018-08" db="EMBL/GenBank/DDBJ databases">
        <title>A genome reference for cultivated species of the human gut microbiota.</title>
        <authorList>
            <person name="Zou Y."/>
            <person name="Xue W."/>
            <person name="Luo G."/>
        </authorList>
    </citation>
    <scope>NUCLEOTIDE SEQUENCE [LARGE SCALE GENOMIC DNA]</scope>
    <source>
        <strain evidence="12 13">AF04-46</strain>
    </source>
</reference>
<evidence type="ECO:0000313" key="12">
    <source>
        <dbReference type="EMBL" id="RGX13304.1"/>
    </source>
</evidence>
<comment type="catalytic activity">
    <reaction evidence="1">
        <text>Hydrolysis of terminal non-reducing alpha-L-rhamnose residues in alpha-L-rhamnosides.</text>
        <dbReference type="EC" id="3.2.1.40"/>
    </reaction>
</comment>
<dbReference type="EC" id="3.2.1.40" evidence="2"/>
<dbReference type="InterPro" id="IPR035396">
    <property type="entry name" value="Bac_rhamnosid6H"/>
</dbReference>
<dbReference type="Proteomes" id="UP000375690">
    <property type="component" value="Unassembled WGS sequence"/>
</dbReference>
<protein>
    <recommendedName>
        <fullName evidence="2">alpha-L-rhamnosidase</fullName>
        <ecNumber evidence="2">3.2.1.40</ecNumber>
    </recommendedName>
</protein>
<evidence type="ECO:0000313" key="13">
    <source>
        <dbReference type="Proteomes" id="UP000286031"/>
    </source>
</evidence>
<dbReference type="AlphaFoldDB" id="A0A139LN94"/>
<feature type="domain" description="Alpha-L-rhamnosidase C-terminal" evidence="8">
    <location>
        <begin position="794"/>
        <end position="865"/>
    </location>
</feature>
<feature type="chain" id="PRO_5042682080" description="alpha-L-rhamnosidase" evidence="4">
    <location>
        <begin position="21"/>
        <end position="885"/>
    </location>
</feature>
<dbReference type="GO" id="GO:0005975">
    <property type="term" value="P:carbohydrate metabolic process"/>
    <property type="evidence" value="ECO:0007669"/>
    <property type="project" value="InterPro"/>
</dbReference>
<dbReference type="Pfam" id="PF05592">
    <property type="entry name" value="Bac_rhamnosid"/>
    <property type="match status" value="1"/>
</dbReference>
<dbReference type="InterPro" id="IPR008928">
    <property type="entry name" value="6-hairpin_glycosidase_sf"/>
</dbReference>
<feature type="domain" description="Alpha-L-rhamnosidase six-hairpin glycosidase" evidence="7">
    <location>
        <begin position="463"/>
        <end position="789"/>
    </location>
</feature>
<dbReference type="Gene3D" id="2.60.420.10">
    <property type="entry name" value="Maltose phosphorylase, domain 3"/>
    <property type="match status" value="1"/>
</dbReference>
<evidence type="ECO:0000313" key="10">
    <source>
        <dbReference type="EMBL" id="KAB1320199.1"/>
    </source>
</evidence>
<sequence length="885" mass="100636">MKRLTLLPGLLFLMLQAAFSQESGSCKPVNLVCDYLVNPLGIDNPAPRLSWMLNDARKGARQTACQVIVDKDSLELIAGKGTIWDSGKKDSEQILITYSGQELRPFTKYYWRVNVWDKDGVKSSSDINSFETGMMGMEYWQGAWISDNKDINYRPAPYFRKVFDARKKIWSARAYIAVAGLYELYINGEKIGNHRLDPLYTRFDRRNFYVTYDITSQIQKGKNAIGVLLGNGWYNHQSMAVWDFHRAPWRNRPAFCMDVRITYEDGSVEVVSTERDWKTSSGALIFNSIYTAEHYDARLEQKGWNTVNFDDSKWNGVGYRAVPSQNVVSQQVQPIRAVETIPVKTWKKLNDTTYVFDFARNMAGVTRIKVSGEEGTVVRLKHGERLYDNGRVNTSNIDVYHRPVDNSDPFQTDILVLSGKGEDEFMARFNYKGFRYVEVTSTNPLVLNENSLTAYFVHSDVPQKGTIHTSNALINRLWWATNNAYLSNLMGYPTDCPQREKNGWTGDGHFAIETALYNYDGITVYEKWLADHRDEQQPNGVLPDIIPTGGWGYGTDNGLDWTSTIAIIPWNIYMFYGDHKLLADCYENIRRYVDYVDRTSPTGLTSWGRGDWVPVKSHSSKELTSSVYFYVDTKILANAAKMFNKTEDYKYYSALANKIKNAINDKFLNRETGIYGSGVQTEQSVPLQWGIVPEELKRKVARNLAKQVEAAGFHLDVGVLGAKAILNALSENGEAETAYKLAAQDTYPSWGCWIANGATTLLENWDLNATRDISDNHMMFGEIGGWFYKGLGGIFPDPENPGFKHILLRPNFPSGLNEFEARYQSPYGEICSKWERKKNRIVYHVTVPANSTATFYAPDNVKGERAVNLEAGKHILELPIKRAVY</sequence>
<dbReference type="SUPFAM" id="SSF49785">
    <property type="entry name" value="Galactose-binding domain-like"/>
    <property type="match status" value="1"/>
</dbReference>
<dbReference type="Pfam" id="PF08531">
    <property type="entry name" value="Bac_rhamnosid_N"/>
    <property type="match status" value="1"/>
</dbReference>
<dbReference type="InterPro" id="IPR013737">
    <property type="entry name" value="Bac_rhamnosid_N"/>
</dbReference>
<dbReference type="Proteomes" id="UP000286031">
    <property type="component" value="Unassembled WGS sequence"/>
</dbReference>
<evidence type="ECO:0000259" key="6">
    <source>
        <dbReference type="Pfam" id="PF08531"/>
    </source>
</evidence>
<evidence type="ECO:0000259" key="5">
    <source>
        <dbReference type="Pfam" id="PF05592"/>
    </source>
</evidence>
<evidence type="ECO:0000313" key="11">
    <source>
        <dbReference type="EMBL" id="MDC2744723.1"/>
    </source>
</evidence>
<dbReference type="RefSeq" id="WP_032856234.1">
    <property type="nucleotide sequence ID" value="NZ_CAKJYS010000001.1"/>
</dbReference>
<gene>
    <name evidence="12" type="ORF">DWV35_00610</name>
    <name evidence="10" type="ORF">F3B53_23495</name>
    <name evidence="9" type="ORF">F3B98_13825</name>
    <name evidence="11" type="ORF">PO382_21155</name>
</gene>
<evidence type="ECO:0000259" key="8">
    <source>
        <dbReference type="Pfam" id="PF17390"/>
    </source>
</evidence>
<dbReference type="EMBL" id="VWFO01000016">
    <property type="protein sequence ID" value="KAA4663606.1"/>
    <property type="molecule type" value="Genomic_DNA"/>
</dbReference>
<dbReference type="InterPro" id="IPR008979">
    <property type="entry name" value="Galactose-bd-like_sf"/>
</dbReference>
<dbReference type="PIRSF" id="PIRSF010631">
    <property type="entry name" value="A-rhamnsds"/>
    <property type="match status" value="1"/>
</dbReference>
<evidence type="ECO:0000256" key="1">
    <source>
        <dbReference type="ARBA" id="ARBA00001445"/>
    </source>
</evidence>
<reference evidence="11" key="3">
    <citation type="submission" date="2022-10" db="EMBL/GenBank/DDBJ databases">
        <title>Human gut microbiome strain richness.</title>
        <authorList>
            <person name="Chen-Liaw A."/>
        </authorList>
    </citation>
    <scope>NUCLEOTIDE SEQUENCE</scope>
    <source>
        <strain evidence="11">BSD2780120875st1_E1_BSD2780120875_150330</strain>
    </source>
</reference>
<keyword evidence="3 11" id="KW-0378">Hydrolase</keyword>
<feature type="signal peptide" evidence="4">
    <location>
        <begin position="1"/>
        <end position="20"/>
    </location>
</feature>
<evidence type="ECO:0000313" key="14">
    <source>
        <dbReference type="Proteomes" id="UP000375690"/>
    </source>
</evidence>
<dbReference type="EMBL" id="QSBI01000001">
    <property type="protein sequence ID" value="RGX13304.1"/>
    <property type="molecule type" value="Genomic_DNA"/>
</dbReference>
<evidence type="ECO:0000259" key="7">
    <source>
        <dbReference type="Pfam" id="PF17389"/>
    </source>
</evidence>
<evidence type="ECO:0000313" key="15">
    <source>
        <dbReference type="Proteomes" id="UP000435985"/>
    </source>
</evidence>
<dbReference type="InterPro" id="IPR008902">
    <property type="entry name" value="Rhamnosid_concanavalin"/>
</dbReference>
<dbReference type="InterPro" id="IPR012341">
    <property type="entry name" value="6hp_glycosidase-like_sf"/>
</dbReference>
<accession>A0A139LN94</accession>
<dbReference type="Gene3D" id="1.50.10.10">
    <property type="match status" value="1"/>
</dbReference>
<evidence type="ECO:0000256" key="4">
    <source>
        <dbReference type="SAM" id="SignalP"/>
    </source>
</evidence>
<evidence type="ECO:0000256" key="3">
    <source>
        <dbReference type="ARBA" id="ARBA00022801"/>
    </source>
</evidence>
<feature type="domain" description="Alpha-L-rhamnosidase concanavalin-like" evidence="5">
    <location>
        <begin position="347"/>
        <end position="458"/>
    </location>
</feature>
<dbReference type="Proteomes" id="UP000435985">
    <property type="component" value="Unassembled WGS sequence"/>
</dbReference>